<dbReference type="InterPro" id="IPR010982">
    <property type="entry name" value="Lambda_DNA-bd_dom_sf"/>
</dbReference>
<name>A0A1T4QJZ2_9SPIR</name>
<keyword evidence="4" id="KW-1185">Reference proteome</keyword>
<accession>A0A1T4QJZ2</accession>
<dbReference type="AlphaFoldDB" id="A0A1T4QJZ2"/>
<dbReference type="CDD" id="cd00093">
    <property type="entry name" value="HTH_XRE"/>
    <property type="match status" value="1"/>
</dbReference>
<dbReference type="InterPro" id="IPR043735">
    <property type="entry name" value="DUF5680"/>
</dbReference>
<dbReference type="Pfam" id="PF18931">
    <property type="entry name" value="DUF5680"/>
    <property type="match status" value="1"/>
</dbReference>
<dbReference type="PANTHER" id="PTHR46558">
    <property type="entry name" value="TRACRIPTIONAL REGULATORY PROTEIN-RELATED-RELATED"/>
    <property type="match status" value="1"/>
</dbReference>
<dbReference type="SUPFAM" id="SSF47413">
    <property type="entry name" value="lambda repressor-like DNA-binding domains"/>
    <property type="match status" value="1"/>
</dbReference>
<evidence type="ECO:0000256" key="1">
    <source>
        <dbReference type="ARBA" id="ARBA00023125"/>
    </source>
</evidence>
<protein>
    <submittedName>
        <fullName evidence="3">Transcriptional regulator, contains XRE-family HTH domain</fullName>
    </submittedName>
</protein>
<proteinExistence type="predicted"/>
<dbReference type="Gene3D" id="1.10.260.40">
    <property type="entry name" value="lambda repressor-like DNA-binding domains"/>
    <property type="match status" value="1"/>
</dbReference>
<keyword evidence="1" id="KW-0238">DNA-binding</keyword>
<dbReference type="Pfam" id="PF01381">
    <property type="entry name" value="HTH_3"/>
    <property type="match status" value="1"/>
</dbReference>
<dbReference type="PANTHER" id="PTHR46558:SF13">
    <property type="entry name" value="HTH-TYPE TRANSCRIPTIONAL REGULATOR IMMR"/>
    <property type="match status" value="1"/>
</dbReference>
<dbReference type="GeneID" id="303368219"/>
<dbReference type="Proteomes" id="UP000190395">
    <property type="component" value="Unassembled WGS sequence"/>
</dbReference>
<evidence type="ECO:0000313" key="4">
    <source>
        <dbReference type="Proteomes" id="UP000190395"/>
    </source>
</evidence>
<dbReference type="PROSITE" id="PS50943">
    <property type="entry name" value="HTH_CROC1"/>
    <property type="match status" value="1"/>
</dbReference>
<evidence type="ECO:0000313" key="3">
    <source>
        <dbReference type="EMBL" id="SKA03578.1"/>
    </source>
</evidence>
<dbReference type="RefSeq" id="WP_078931739.1">
    <property type="nucleotide sequence ID" value="NZ_FUXC01000014.1"/>
</dbReference>
<dbReference type="STRING" id="225004.SAMN02745152_01999"/>
<evidence type="ECO:0000259" key="2">
    <source>
        <dbReference type="PROSITE" id="PS50943"/>
    </source>
</evidence>
<dbReference type="GO" id="GO:0003677">
    <property type="term" value="F:DNA binding"/>
    <property type="evidence" value="ECO:0007669"/>
    <property type="project" value="UniProtKB-KW"/>
</dbReference>
<dbReference type="InterPro" id="IPR001387">
    <property type="entry name" value="Cro/C1-type_HTH"/>
</dbReference>
<dbReference type="SMART" id="SM00530">
    <property type="entry name" value="HTH_XRE"/>
    <property type="match status" value="1"/>
</dbReference>
<dbReference type="EMBL" id="FUXC01000014">
    <property type="protein sequence ID" value="SKA03578.1"/>
    <property type="molecule type" value="Genomic_DNA"/>
</dbReference>
<reference evidence="3 4" key="1">
    <citation type="submission" date="2017-02" db="EMBL/GenBank/DDBJ databases">
        <authorList>
            <person name="Peterson S.W."/>
        </authorList>
    </citation>
    <scope>NUCLEOTIDE SEQUENCE [LARGE SCALE GENOMIC DNA]</scope>
    <source>
        <strain evidence="3 4">ATCC BAA-909</strain>
    </source>
</reference>
<gene>
    <name evidence="3" type="ORF">SAMN02745152_01999</name>
</gene>
<dbReference type="OrthoDB" id="9801008at2"/>
<sequence length="232" mass="26061">MSLAEKIAYLRKRNSLSQEELSERLDVSRQAVSKWEAAESVPDIANLVRISALFGVSVDFMVKDGCGTAETEMMGGTAFSDSAEIREFLCRAKRVTYAGKGSEIQPCRKNSHDLFYSEDLGADFGRLEYYDTYLGGKNFSGEEALWKNGIPFWAMNYCGRVLDDSFSGDFLKSALHAVEPKLPFRGPEFFRDGDRTYICKVCGGFEWFSGSEAIFHGENKVYECVFHGGFVR</sequence>
<organism evidence="3 4">
    <name type="scientific">Treponema berlinense</name>
    <dbReference type="NCBI Taxonomy" id="225004"/>
    <lineage>
        <taxon>Bacteria</taxon>
        <taxon>Pseudomonadati</taxon>
        <taxon>Spirochaetota</taxon>
        <taxon>Spirochaetia</taxon>
        <taxon>Spirochaetales</taxon>
        <taxon>Treponemataceae</taxon>
        <taxon>Treponema</taxon>
    </lineage>
</organism>
<feature type="domain" description="HTH cro/C1-type" evidence="2">
    <location>
        <begin position="7"/>
        <end position="61"/>
    </location>
</feature>